<dbReference type="RefSeq" id="WP_141312941.1">
    <property type="nucleotide sequence ID" value="NZ_BJNN01000127.1"/>
</dbReference>
<keyword evidence="4" id="KW-1185">Reference proteome</keyword>
<organism evidence="3 4">
    <name type="scientific">Novacetimonas hansenii</name>
    <name type="common">Komagataeibacter hansenii</name>
    <dbReference type="NCBI Taxonomy" id="436"/>
    <lineage>
        <taxon>Bacteria</taxon>
        <taxon>Pseudomonadati</taxon>
        <taxon>Pseudomonadota</taxon>
        <taxon>Alphaproteobacteria</taxon>
        <taxon>Acetobacterales</taxon>
        <taxon>Acetobacteraceae</taxon>
        <taxon>Novacetimonas</taxon>
    </lineage>
</organism>
<dbReference type="InterPro" id="IPR035089">
    <property type="entry name" value="Phage_sheath_subtilisin"/>
</dbReference>
<sequence length="537" mass="55755">MVDIASDFIIPGTFVTIQGTGTTTNTTNAVVIMAVNSQLVDGSGITFNVTSTDAITYKPASLTLNVGGTGYVVGDVITVNNVGTATVKTVDTNGVITAITPTLYTQALVSDMTATGITGTGGKGTGATFNATSTKIDSYAINTINIQNAGSGYHLGDKFTLNNATITVTSVNANSGVNGISFTTDGTGLASDPAGNGIAPSSTVTIDGPVNTLTYAGSLSNVQSIFGTQADITRAYERYIATDSVTAVYLITANSDSVADINAALAVIEETPFTVLVTPFTDSDQVQAIATFFDARYNYASELYGIHLSARTDTATNLLSYGATVNSKYTNVYGFAPGSVDDDIVKMAAVAAVVAPSLAADPSAPIQLELLNVAPSGNGFTITERNSIFNAGVAITKEDSAGDVYLERSRTTYQTDAAGTPDDTYQDTETLPTVSVCSETFRDTCNTVYFNTGMKIVDSSSVNTSITGKNTTTTAAIRATLIQIYAGLVSAGYCQDADTFDASVTVTLASKGVVSVYCPIILVEQLRQIQINIDFSF</sequence>
<comment type="similarity">
    <text evidence="1">Belongs to the myoviridae tail sheath protein family.</text>
</comment>
<proteinExistence type="inferred from homology"/>
<dbReference type="Proteomes" id="UP000319478">
    <property type="component" value="Unassembled WGS sequence"/>
</dbReference>
<feature type="domain" description="Tail sheath protein subtilisin-like" evidence="2">
    <location>
        <begin position="259"/>
        <end position="412"/>
    </location>
</feature>
<dbReference type="Pfam" id="PF04984">
    <property type="entry name" value="Phage_sheath_1"/>
    <property type="match status" value="1"/>
</dbReference>
<gene>
    <name evidence="3" type="ORF">GHA01_24670</name>
</gene>
<evidence type="ECO:0000313" key="4">
    <source>
        <dbReference type="Proteomes" id="UP000319478"/>
    </source>
</evidence>
<dbReference type="EMBL" id="BJNN01000127">
    <property type="protein sequence ID" value="GEC64618.1"/>
    <property type="molecule type" value="Genomic_DNA"/>
</dbReference>
<protein>
    <recommendedName>
        <fullName evidence="2">Tail sheath protein subtilisin-like domain-containing protein</fullName>
    </recommendedName>
</protein>
<accession>A0ABQ0SH90</accession>
<evidence type="ECO:0000259" key="2">
    <source>
        <dbReference type="Pfam" id="PF04984"/>
    </source>
</evidence>
<name>A0ABQ0SH90_NOVHA</name>
<comment type="caution">
    <text evidence="3">The sequence shown here is derived from an EMBL/GenBank/DDBJ whole genome shotgun (WGS) entry which is preliminary data.</text>
</comment>
<evidence type="ECO:0000256" key="1">
    <source>
        <dbReference type="ARBA" id="ARBA00008005"/>
    </source>
</evidence>
<reference evidence="3 4" key="1">
    <citation type="submission" date="2019-06" db="EMBL/GenBank/DDBJ databases">
        <title>Whole genome shotgun sequence of Komagataeibacter hansenii NBRC 14820.</title>
        <authorList>
            <person name="Hosoyama A."/>
            <person name="Uohara A."/>
            <person name="Ohji S."/>
            <person name="Ichikawa N."/>
        </authorList>
    </citation>
    <scope>NUCLEOTIDE SEQUENCE [LARGE SCALE GENOMIC DNA]</scope>
    <source>
        <strain evidence="3 4">NBRC 14820</strain>
    </source>
</reference>
<evidence type="ECO:0000313" key="3">
    <source>
        <dbReference type="EMBL" id="GEC64618.1"/>
    </source>
</evidence>